<dbReference type="AlphaFoldDB" id="A0A210QKZ6"/>
<dbReference type="EMBL" id="NEDP02003160">
    <property type="protein sequence ID" value="OWF49331.1"/>
    <property type="molecule type" value="Genomic_DNA"/>
</dbReference>
<comment type="caution">
    <text evidence="1">The sequence shown here is derived from an EMBL/GenBank/DDBJ whole genome shotgun (WGS) entry which is preliminary data.</text>
</comment>
<accession>A0A210QKZ6</accession>
<proteinExistence type="predicted"/>
<reference evidence="1 2" key="1">
    <citation type="journal article" date="2017" name="Nat. Ecol. Evol.">
        <title>Scallop genome provides insights into evolution of bilaterian karyotype and development.</title>
        <authorList>
            <person name="Wang S."/>
            <person name="Zhang J."/>
            <person name="Jiao W."/>
            <person name="Li J."/>
            <person name="Xun X."/>
            <person name="Sun Y."/>
            <person name="Guo X."/>
            <person name="Huan P."/>
            <person name="Dong B."/>
            <person name="Zhang L."/>
            <person name="Hu X."/>
            <person name="Sun X."/>
            <person name="Wang J."/>
            <person name="Zhao C."/>
            <person name="Wang Y."/>
            <person name="Wang D."/>
            <person name="Huang X."/>
            <person name="Wang R."/>
            <person name="Lv J."/>
            <person name="Li Y."/>
            <person name="Zhang Z."/>
            <person name="Liu B."/>
            <person name="Lu W."/>
            <person name="Hui Y."/>
            <person name="Liang J."/>
            <person name="Zhou Z."/>
            <person name="Hou R."/>
            <person name="Li X."/>
            <person name="Liu Y."/>
            <person name="Li H."/>
            <person name="Ning X."/>
            <person name="Lin Y."/>
            <person name="Zhao L."/>
            <person name="Xing Q."/>
            <person name="Dou J."/>
            <person name="Li Y."/>
            <person name="Mao J."/>
            <person name="Guo H."/>
            <person name="Dou H."/>
            <person name="Li T."/>
            <person name="Mu C."/>
            <person name="Jiang W."/>
            <person name="Fu Q."/>
            <person name="Fu X."/>
            <person name="Miao Y."/>
            <person name="Liu J."/>
            <person name="Yu Q."/>
            <person name="Li R."/>
            <person name="Liao H."/>
            <person name="Li X."/>
            <person name="Kong Y."/>
            <person name="Jiang Z."/>
            <person name="Chourrout D."/>
            <person name="Li R."/>
            <person name="Bao Z."/>
        </authorList>
    </citation>
    <scope>NUCLEOTIDE SEQUENCE [LARGE SCALE GENOMIC DNA]</scope>
    <source>
        <strain evidence="1 2">PY_sf001</strain>
    </source>
</reference>
<dbReference type="Gene3D" id="2.40.50.140">
    <property type="entry name" value="Nucleic acid-binding proteins"/>
    <property type="match status" value="1"/>
</dbReference>
<organism evidence="1 2">
    <name type="scientific">Mizuhopecten yessoensis</name>
    <name type="common">Japanese scallop</name>
    <name type="synonym">Patinopecten yessoensis</name>
    <dbReference type="NCBI Taxonomy" id="6573"/>
    <lineage>
        <taxon>Eukaryota</taxon>
        <taxon>Metazoa</taxon>
        <taxon>Spiralia</taxon>
        <taxon>Lophotrochozoa</taxon>
        <taxon>Mollusca</taxon>
        <taxon>Bivalvia</taxon>
        <taxon>Autobranchia</taxon>
        <taxon>Pteriomorphia</taxon>
        <taxon>Pectinida</taxon>
        <taxon>Pectinoidea</taxon>
        <taxon>Pectinidae</taxon>
        <taxon>Mizuhopecten</taxon>
    </lineage>
</organism>
<dbReference type="OrthoDB" id="6093948at2759"/>
<dbReference type="InterPro" id="IPR012340">
    <property type="entry name" value="NA-bd_OB-fold"/>
</dbReference>
<name>A0A210QKZ6_MIZYE</name>
<sequence length="350" mass="38405">MATPAKQQRTDEDNNTDVKGYIHNVSPMKTSAKSNIHYFNCIIQSDRTTFSEVVSFSPDQRTQFIQAADRKTGVQLKRCNRKLDFASPSGCKYLLSRGSSVDVVKSLGFQSKNPPSNKTTEKSISDALEEAVGSYVSIRCKVMSLDTSTDTKTTKSGRQISLRNAVIADSTNSTRLSLWGNHTTQLAAGSSYTMTDLAVKDYDAEKFLSTSPRSTINNVEELLNIVEVRDNSIQIEGKPECVSVTTTYACKNCRTKFDLPTTSTTYKCTNCSMRQLVNAASKSTTLKLKLETHPATFIITGIVATNFLGINDFIGITDPDDLEELLFTKTLCITLPTPTATTASELTVSQ</sequence>
<dbReference type="Proteomes" id="UP000242188">
    <property type="component" value="Unassembled WGS sequence"/>
</dbReference>
<evidence type="ECO:0000313" key="1">
    <source>
        <dbReference type="EMBL" id="OWF49331.1"/>
    </source>
</evidence>
<gene>
    <name evidence="1" type="ORF">KP79_PYT22886</name>
</gene>
<keyword evidence="2" id="KW-1185">Reference proteome</keyword>
<dbReference type="SUPFAM" id="SSF50249">
    <property type="entry name" value="Nucleic acid-binding proteins"/>
    <property type="match status" value="1"/>
</dbReference>
<evidence type="ECO:0000313" key="2">
    <source>
        <dbReference type="Proteomes" id="UP000242188"/>
    </source>
</evidence>
<protein>
    <submittedName>
        <fullName evidence="1">Uncharacterized protein</fullName>
    </submittedName>
</protein>